<protein>
    <submittedName>
        <fullName evidence="2">Monocarboxylate permease</fullName>
    </submittedName>
</protein>
<feature type="transmembrane region" description="Helical" evidence="1">
    <location>
        <begin position="149"/>
        <end position="170"/>
    </location>
</feature>
<dbReference type="Gene3D" id="1.20.1250.20">
    <property type="entry name" value="MFS general substrate transporter like domains"/>
    <property type="match status" value="1"/>
</dbReference>
<comment type="caution">
    <text evidence="2">The sequence shown here is derived from an EMBL/GenBank/DDBJ whole genome shotgun (WGS) entry which is preliminary data.</text>
</comment>
<dbReference type="InterPro" id="IPR050327">
    <property type="entry name" value="Proton-linked_MCT"/>
</dbReference>
<dbReference type="Proteomes" id="UP000315783">
    <property type="component" value="Unassembled WGS sequence"/>
</dbReference>
<sequence>MEHSFCLSARNFFSATLTISPCTSPMFSLQRLLNVVDNYDGLLLCFSVFIFGNHHRLLTWYFRGILNTFGAYQTYYETGALYTASSSNISWIGSLQSSLLLVLGLVTGPLYDAGHFHALLYGGSFLILLGQMMLSLCREYYQALLAQGFCIGIGVGLIFIPSVALLSTYFSTKLAVANGIAAAGSGLGT</sequence>
<evidence type="ECO:0000256" key="1">
    <source>
        <dbReference type="SAM" id="Phobius"/>
    </source>
</evidence>
<feature type="transmembrane region" description="Helical" evidence="1">
    <location>
        <begin position="118"/>
        <end position="137"/>
    </location>
</feature>
<evidence type="ECO:0000313" key="3">
    <source>
        <dbReference type="Proteomes" id="UP000315783"/>
    </source>
</evidence>
<dbReference type="AlphaFoldDB" id="A0A545UMH8"/>
<keyword evidence="1" id="KW-0472">Membrane</keyword>
<gene>
    <name evidence="2" type="ORF">IF1G_10627</name>
</gene>
<keyword evidence="1" id="KW-0812">Transmembrane</keyword>
<proteinExistence type="predicted"/>
<feature type="transmembrane region" description="Helical" evidence="1">
    <location>
        <begin position="89"/>
        <end position="106"/>
    </location>
</feature>
<dbReference type="PANTHER" id="PTHR11360">
    <property type="entry name" value="MONOCARBOXYLATE TRANSPORTER"/>
    <property type="match status" value="1"/>
</dbReference>
<accession>A0A545UMH8</accession>
<keyword evidence="3" id="KW-1185">Reference proteome</keyword>
<dbReference type="SUPFAM" id="SSF103473">
    <property type="entry name" value="MFS general substrate transporter"/>
    <property type="match status" value="1"/>
</dbReference>
<keyword evidence="1" id="KW-1133">Transmembrane helix</keyword>
<dbReference type="InterPro" id="IPR036259">
    <property type="entry name" value="MFS_trans_sf"/>
</dbReference>
<name>A0A545UMH8_9HYPO</name>
<evidence type="ECO:0000313" key="2">
    <source>
        <dbReference type="EMBL" id="TQV90675.1"/>
    </source>
</evidence>
<reference evidence="2 3" key="1">
    <citation type="journal article" date="2019" name="Appl. Microbiol. Biotechnol.">
        <title>Genome sequence of Isaria javanica and comparative genome analysis insights into family S53 peptidase evolution in fungal entomopathogens.</title>
        <authorList>
            <person name="Lin R."/>
            <person name="Zhang X."/>
            <person name="Xin B."/>
            <person name="Zou M."/>
            <person name="Gao Y."/>
            <person name="Qin F."/>
            <person name="Hu Q."/>
            <person name="Xie B."/>
            <person name="Cheng X."/>
        </authorList>
    </citation>
    <scope>NUCLEOTIDE SEQUENCE [LARGE SCALE GENOMIC DNA]</scope>
    <source>
        <strain evidence="2 3">IJ1G</strain>
    </source>
</reference>
<dbReference type="PANTHER" id="PTHR11360:SF234">
    <property type="entry name" value="MFS-TYPE TRANSPORTER DBAD-RELATED"/>
    <property type="match status" value="1"/>
</dbReference>
<organism evidence="2 3">
    <name type="scientific">Cordyceps javanica</name>
    <dbReference type="NCBI Taxonomy" id="43265"/>
    <lineage>
        <taxon>Eukaryota</taxon>
        <taxon>Fungi</taxon>
        <taxon>Dikarya</taxon>
        <taxon>Ascomycota</taxon>
        <taxon>Pezizomycotina</taxon>
        <taxon>Sordariomycetes</taxon>
        <taxon>Hypocreomycetidae</taxon>
        <taxon>Hypocreales</taxon>
        <taxon>Cordycipitaceae</taxon>
        <taxon>Cordyceps</taxon>
    </lineage>
</organism>
<dbReference type="EMBL" id="SPUK01000024">
    <property type="protein sequence ID" value="TQV90675.1"/>
    <property type="molecule type" value="Genomic_DNA"/>
</dbReference>